<name>A0A518BLH5_9BACT</name>
<sequence length="181" mass="19846">MWLEDTPADVRRLFDFYRECESIVALEDELLFAAAPEVSGWSAGHHLFHITLANELALRNVRMLVDGGSKWIVHEGGPSLLGLLSVHHGVIPRGVGQAPRAVTPPARPDPTVVRDTYHSNVAELERLTGDLDSIIAARGGIPHADLGVLSATRWLRFAGLHGQHHLRIMREVLEALPARSA</sequence>
<evidence type="ECO:0000259" key="1">
    <source>
        <dbReference type="Pfam" id="PF12867"/>
    </source>
</evidence>
<dbReference type="RefSeq" id="WP_145066331.1">
    <property type="nucleotide sequence ID" value="NZ_CP036287.1"/>
</dbReference>
<dbReference type="SUPFAM" id="SSF109854">
    <property type="entry name" value="DinB/YfiT-like putative metalloenzymes"/>
    <property type="match status" value="1"/>
</dbReference>
<evidence type="ECO:0000313" key="2">
    <source>
        <dbReference type="EMBL" id="QDU67826.1"/>
    </source>
</evidence>
<dbReference type="Pfam" id="PF12867">
    <property type="entry name" value="DinB_2"/>
    <property type="match status" value="1"/>
</dbReference>
<gene>
    <name evidence="2" type="ORF">Pla133_29150</name>
</gene>
<protein>
    <submittedName>
        <fullName evidence="2">DinB superfamily protein</fullName>
    </submittedName>
</protein>
<dbReference type="Gene3D" id="1.20.120.450">
    <property type="entry name" value="dinb family like domain"/>
    <property type="match status" value="1"/>
</dbReference>
<proteinExistence type="predicted"/>
<dbReference type="Proteomes" id="UP000316921">
    <property type="component" value="Chromosome"/>
</dbReference>
<organism evidence="2 3">
    <name type="scientific">Engelhardtia mirabilis</name>
    <dbReference type="NCBI Taxonomy" id="2528011"/>
    <lineage>
        <taxon>Bacteria</taxon>
        <taxon>Pseudomonadati</taxon>
        <taxon>Planctomycetota</taxon>
        <taxon>Planctomycetia</taxon>
        <taxon>Planctomycetia incertae sedis</taxon>
        <taxon>Engelhardtia</taxon>
    </lineage>
</organism>
<dbReference type="AlphaFoldDB" id="A0A518BLH5"/>
<reference evidence="2 3" key="1">
    <citation type="submission" date="2019-02" db="EMBL/GenBank/DDBJ databases">
        <title>Deep-cultivation of Planctomycetes and their phenomic and genomic characterization uncovers novel biology.</title>
        <authorList>
            <person name="Wiegand S."/>
            <person name="Jogler M."/>
            <person name="Boedeker C."/>
            <person name="Pinto D."/>
            <person name="Vollmers J."/>
            <person name="Rivas-Marin E."/>
            <person name="Kohn T."/>
            <person name="Peeters S.H."/>
            <person name="Heuer A."/>
            <person name="Rast P."/>
            <person name="Oberbeckmann S."/>
            <person name="Bunk B."/>
            <person name="Jeske O."/>
            <person name="Meyerdierks A."/>
            <person name="Storesund J.E."/>
            <person name="Kallscheuer N."/>
            <person name="Luecker S."/>
            <person name="Lage O.M."/>
            <person name="Pohl T."/>
            <person name="Merkel B.J."/>
            <person name="Hornburger P."/>
            <person name="Mueller R.-W."/>
            <person name="Bruemmer F."/>
            <person name="Labrenz M."/>
            <person name="Spormann A.M."/>
            <person name="Op den Camp H."/>
            <person name="Overmann J."/>
            <person name="Amann R."/>
            <person name="Jetten M.S.M."/>
            <person name="Mascher T."/>
            <person name="Medema M.H."/>
            <person name="Devos D.P."/>
            <person name="Kaster A.-K."/>
            <person name="Ovreas L."/>
            <person name="Rohde M."/>
            <person name="Galperin M.Y."/>
            <person name="Jogler C."/>
        </authorList>
    </citation>
    <scope>NUCLEOTIDE SEQUENCE [LARGE SCALE GENOMIC DNA]</scope>
    <source>
        <strain evidence="2 3">Pla133</strain>
    </source>
</reference>
<evidence type="ECO:0000313" key="3">
    <source>
        <dbReference type="Proteomes" id="UP000316921"/>
    </source>
</evidence>
<keyword evidence="3" id="KW-1185">Reference proteome</keyword>
<dbReference type="EMBL" id="CP036287">
    <property type="protein sequence ID" value="QDU67826.1"/>
    <property type="molecule type" value="Genomic_DNA"/>
</dbReference>
<dbReference type="InterPro" id="IPR034660">
    <property type="entry name" value="DinB/YfiT-like"/>
</dbReference>
<dbReference type="KEGG" id="pbap:Pla133_29150"/>
<accession>A0A518BLH5</accession>
<feature type="domain" description="DinB-like" evidence="1">
    <location>
        <begin position="26"/>
        <end position="169"/>
    </location>
</feature>
<dbReference type="InterPro" id="IPR024775">
    <property type="entry name" value="DinB-like"/>
</dbReference>